<sequence>MKYDKITVSTTVVVQCLQKIKDLVASRSKYNPVDSGICILFKDFLAASIGMERWDIVTNVLEESYCTWEHYSGEVAYPIWDEEMFQNQEFVESLDIFLDYVNDGSVALYKEPLKGLQAEHMYDFTLNYFEGSYGKLRFDLLEHCIKHFSEREEKEINVLLVAQNKNSK</sequence>
<gene>
    <name evidence="1" type="ORF">PspYZU05_198</name>
</gene>
<evidence type="ECO:0000313" key="1">
    <source>
        <dbReference type="EMBL" id="ASD52150.1"/>
    </source>
</evidence>
<protein>
    <submittedName>
        <fullName evidence="1">Uncharacterized protein</fullName>
    </submittedName>
</protein>
<accession>A0A2U7N2M0</accession>
<dbReference type="Proteomes" id="UP000247773">
    <property type="component" value="Genome"/>
</dbReference>
<reference evidence="1 2" key="1">
    <citation type="submission" date="2017-04" db="EMBL/GenBank/DDBJ databases">
        <title>Isolation of lytic bacteriophages infecting Pseudomonas strains for biocontrol of fish and shrimp spoilage during chilled storage.</title>
        <authorList>
            <person name="Yang Z."/>
            <person name="Tao X."/>
            <person name="Gao L."/>
            <person name="Rao S."/>
        </authorList>
    </citation>
    <scope>NUCLEOTIDE SEQUENCE [LARGE SCALE GENOMIC DNA]</scope>
</reference>
<dbReference type="EMBL" id="KY971610">
    <property type="protein sequence ID" value="ASD52150.1"/>
    <property type="molecule type" value="Genomic_DNA"/>
</dbReference>
<keyword evidence="2" id="KW-1185">Reference proteome</keyword>
<proteinExistence type="predicted"/>
<organism evidence="1 2">
    <name type="scientific">Pseudomonas phage PspYZU05</name>
    <dbReference type="NCBI Taxonomy" id="1983556"/>
    <lineage>
        <taxon>Viruses</taxon>
        <taxon>Duplodnaviria</taxon>
        <taxon>Heunggongvirae</taxon>
        <taxon>Uroviricota</taxon>
        <taxon>Caudoviricetes</taxon>
        <taxon>Pantevenvirales</taxon>
        <taxon>Straboviridae</taxon>
        <taxon>Jiangsuvirus</taxon>
        <taxon>Jiangsuvirus pspyzu05</taxon>
    </lineage>
</organism>
<evidence type="ECO:0000313" key="2">
    <source>
        <dbReference type="Proteomes" id="UP000247773"/>
    </source>
</evidence>
<name>A0A2U7N2M0_9CAUD</name>